<reference evidence="5" key="1">
    <citation type="submission" date="2025-08" db="UniProtKB">
        <authorList>
            <consortium name="RefSeq"/>
        </authorList>
    </citation>
    <scope>IDENTIFICATION</scope>
</reference>
<dbReference type="PANTHER" id="PTHR35317:SF38">
    <property type="entry name" value="RNA-DIRECTED DNA POLYMERASE"/>
    <property type="match status" value="1"/>
</dbReference>
<sequence>MAITTQEAAKDGVVPLHFPMLTLTNYSTWAIKMEANMDAQGVWEAIVPAAGVAVDARKDKMAQACIFQSVSEDILMQIAKKKTAKKVWDSIKIRFLGVDRVKKARLQTLKSEFEALKMKENESIDEFAGKLSALANKFGELGETMADGTLVKKLFGSVLSRFLQVVASLEQLFDVDTMVFEEAIGRLKAYEERIRREDHHGDQLLLTHEEWSARAKRDSEEKWKLNRGEGSSSGGRDKRHIKCFNCNKLGDYVSECWSEKRDEEINLINDEEPALMLTISEEETQKSEKKEDTVMLNEEEVIPELYNTEKEQSYIDVWYLDNGASNHMTGHREKFQRLDESIIVMVKFGDGSTVKIMGRGTILLQCKNGDHRVLSEVYYIPKLRSNIISLGQMTENGNEVEMISEFLRIYDENGVLLMSMRRTFNRLYKIQLETCELSCLIASLEDPAWLWHTRLGHVNFHALKVMGEK</sequence>
<dbReference type="Pfam" id="PF22936">
    <property type="entry name" value="Pol_BBD"/>
    <property type="match status" value="1"/>
</dbReference>
<dbReference type="Pfam" id="PF14223">
    <property type="entry name" value="Retrotran_gag_2"/>
    <property type="match status" value="1"/>
</dbReference>
<evidence type="ECO:0000259" key="2">
    <source>
        <dbReference type="Pfam" id="PF13976"/>
    </source>
</evidence>
<gene>
    <name evidence="5" type="primary">LOC120282864</name>
</gene>
<accession>A0AB40D5T7</accession>
<evidence type="ECO:0000259" key="3">
    <source>
        <dbReference type="Pfam" id="PF22936"/>
    </source>
</evidence>
<dbReference type="Pfam" id="PF13976">
    <property type="entry name" value="gag_pre-integrs"/>
    <property type="match status" value="1"/>
</dbReference>
<dbReference type="GeneID" id="120282864"/>
<keyword evidence="4" id="KW-1185">Reference proteome</keyword>
<organism evidence="4 5">
    <name type="scientific">Dioscorea cayennensis subsp. rotundata</name>
    <name type="common">White Guinea yam</name>
    <name type="synonym">Dioscorea rotundata</name>
    <dbReference type="NCBI Taxonomy" id="55577"/>
    <lineage>
        <taxon>Eukaryota</taxon>
        <taxon>Viridiplantae</taxon>
        <taxon>Streptophyta</taxon>
        <taxon>Embryophyta</taxon>
        <taxon>Tracheophyta</taxon>
        <taxon>Spermatophyta</taxon>
        <taxon>Magnoliopsida</taxon>
        <taxon>Liliopsida</taxon>
        <taxon>Dioscoreales</taxon>
        <taxon>Dioscoreaceae</taxon>
        <taxon>Dioscorea</taxon>
    </lineage>
</organism>
<feature type="domain" description="GAG-pre-integrase" evidence="2">
    <location>
        <begin position="426"/>
        <end position="466"/>
    </location>
</feature>
<dbReference type="PANTHER" id="PTHR35317">
    <property type="entry name" value="OS04G0629600 PROTEIN"/>
    <property type="match status" value="1"/>
</dbReference>
<dbReference type="Pfam" id="PF13961">
    <property type="entry name" value="DUF4219"/>
    <property type="match status" value="1"/>
</dbReference>
<dbReference type="InterPro" id="IPR054722">
    <property type="entry name" value="PolX-like_BBD"/>
</dbReference>
<dbReference type="RefSeq" id="XP_039145634.1">
    <property type="nucleotide sequence ID" value="XM_039289700.1"/>
</dbReference>
<dbReference type="InterPro" id="IPR025314">
    <property type="entry name" value="DUF4219"/>
</dbReference>
<feature type="domain" description="Retrovirus-related Pol polyprotein from transposon TNT 1-94-like beta-barrel" evidence="3">
    <location>
        <begin position="318"/>
        <end position="397"/>
    </location>
</feature>
<evidence type="ECO:0000259" key="1">
    <source>
        <dbReference type="Pfam" id="PF13961"/>
    </source>
</evidence>
<protein>
    <submittedName>
        <fullName evidence="5">Uncharacterized protein LOC120282864</fullName>
    </submittedName>
</protein>
<name>A0AB40D5T7_DIOCR</name>
<dbReference type="InterPro" id="IPR025724">
    <property type="entry name" value="GAG-pre-integrase_dom"/>
</dbReference>
<proteinExistence type="predicted"/>
<dbReference type="Proteomes" id="UP001515500">
    <property type="component" value="Chromosome 18"/>
</dbReference>
<dbReference type="AlphaFoldDB" id="A0AB40D5T7"/>
<evidence type="ECO:0000313" key="4">
    <source>
        <dbReference type="Proteomes" id="UP001515500"/>
    </source>
</evidence>
<evidence type="ECO:0000313" key="5">
    <source>
        <dbReference type="RefSeq" id="XP_039145634.1"/>
    </source>
</evidence>
<feature type="domain" description="DUF4219" evidence="1">
    <location>
        <begin position="21"/>
        <end position="46"/>
    </location>
</feature>